<dbReference type="Proteomes" id="UP000199317">
    <property type="component" value="Unassembled WGS sequence"/>
</dbReference>
<evidence type="ECO:0000313" key="2">
    <source>
        <dbReference type="Proteomes" id="UP000199317"/>
    </source>
</evidence>
<sequence length="261" mass="30643">MTQKVAGRAIKNYPRQLETLRELKYLKLLEDDMPSNAIDLAILISLECCFDALFPNFPKKERFEKISMARDFLSSSKISFEEVIKDPKKGRLLENKIRNSMCSNFDNVAKRTIERYFKRLEKGFIISIEKNDLSEKIINVGRRIESLSDDLIYAEDIISLVIEMTEKSKTDYYETGIHDEIIGAASDPRDEWDKRILEIHDEEYDQGYIETIALRLKNPYKNLNFLYSWKKSVNAKSYEILRDFLKINVLGEDIEEIILPY</sequence>
<proteinExistence type="predicted"/>
<name>A0A1H0WMZ3_9BURK</name>
<organism evidence="1 2">
    <name type="scientific">Paracidovorax cattleyae</name>
    <dbReference type="NCBI Taxonomy" id="80868"/>
    <lineage>
        <taxon>Bacteria</taxon>
        <taxon>Pseudomonadati</taxon>
        <taxon>Pseudomonadota</taxon>
        <taxon>Betaproteobacteria</taxon>
        <taxon>Burkholderiales</taxon>
        <taxon>Comamonadaceae</taxon>
        <taxon>Paracidovorax</taxon>
    </lineage>
</organism>
<dbReference type="RefSeq" id="WP_167361334.1">
    <property type="nucleotide sequence ID" value="NZ_CP028290.1"/>
</dbReference>
<reference evidence="2" key="1">
    <citation type="submission" date="2016-10" db="EMBL/GenBank/DDBJ databases">
        <authorList>
            <person name="Varghese N."/>
            <person name="Submissions S."/>
        </authorList>
    </citation>
    <scope>NUCLEOTIDE SEQUENCE [LARGE SCALE GENOMIC DNA]</scope>
    <source>
        <strain evidence="2">DSM 17101</strain>
    </source>
</reference>
<gene>
    <name evidence="1" type="ORF">SAMN04489708_14427</name>
</gene>
<dbReference type="AlphaFoldDB" id="A0A1H0WMZ3"/>
<dbReference type="EMBL" id="FNJL01000044">
    <property type="protein sequence ID" value="SDP92100.1"/>
    <property type="molecule type" value="Genomic_DNA"/>
</dbReference>
<evidence type="ECO:0000313" key="1">
    <source>
        <dbReference type="EMBL" id="SDP92100.1"/>
    </source>
</evidence>
<protein>
    <submittedName>
        <fullName evidence="1">Uncharacterized protein</fullName>
    </submittedName>
</protein>
<accession>A0A1H0WMZ3</accession>
<keyword evidence="2" id="KW-1185">Reference proteome</keyword>